<reference evidence="1 2" key="1">
    <citation type="journal article" date="2018" name="Evol. Lett.">
        <title>Horizontal gene cluster transfer increased hallucinogenic mushroom diversity.</title>
        <authorList>
            <person name="Reynolds H.T."/>
            <person name="Vijayakumar V."/>
            <person name="Gluck-Thaler E."/>
            <person name="Korotkin H.B."/>
            <person name="Matheny P.B."/>
            <person name="Slot J.C."/>
        </authorList>
    </citation>
    <scope>NUCLEOTIDE SEQUENCE [LARGE SCALE GENOMIC DNA]</scope>
    <source>
        <strain evidence="1 2">2629</strain>
    </source>
</reference>
<dbReference type="InParanoid" id="A0A409YFP2"/>
<dbReference type="EMBL" id="NHTK01001211">
    <property type="protein sequence ID" value="PPR01836.1"/>
    <property type="molecule type" value="Genomic_DNA"/>
</dbReference>
<dbReference type="Proteomes" id="UP000284842">
    <property type="component" value="Unassembled WGS sequence"/>
</dbReference>
<organism evidence="1 2">
    <name type="scientific">Panaeolus cyanescens</name>
    <dbReference type="NCBI Taxonomy" id="181874"/>
    <lineage>
        <taxon>Eukaryota</taxon>
        <taxon>Fungi</taxon>
        <taxon>Dikarya</taxon>
        <taxon>Basidiomycota</taxon>
        <taxon>Agaricomycotina</taxon>
        <taxon>Agaricomycetes</taxon>
        <taxon>Agaricomycetidae</taxon>
        <taxon>Agaricales</taxon>
        <taxon>Agaricineae</taxon>
        <taxon>Galeropsidaceae</taxon>
        <taxon>Panaeolus</taxon>
    </lineage>
</organism>
<keyword evidence="2" id="KW-1185">Reference proteome</keyword>
<evidence type="ECO:0000313" key="1">
    <source>
        <dbReference type="EMBL" id="PPR01836.1"/>
    </source>
</evidence>
<sequence>MAVLYKQGCRVFVGKRPCVQATHQPVFHEERKIAELPVAFEQRNDWFSALDKFVIRHQALKRNAASSGKVNVLTVQKLKARTGNLPPQRPTPSTSILRLSKIKASFTLLRRHRSFPLFAHRTEGYVATFWELRTRHPEEGFVYAYSFGNEMDLQWELSGLNVLQKLNIWITATEGRDGGAAQGVTRALRREYVSWTVRLVIFPAKYDDNERQSIIENFPAERRRSVRFTSQMTSKSCLATCSLLSSRPPCPVDEGAISTLPPHHISVRPLSSVPNAGL</sequence>
<dbReference type="OrthoDB" id="3130144at2759"/>
<dbReference type="AlphaFoldDB" id="A0A409YFP2"/>
<gene>
    <name evidence="1" type="ORF">CVT24_001782</name>
</gene>
<evidence type="ECO:0000313" key="2">
    <source>
        <dbReference type="Proteomes" id="UP000284842"/>
    </source>
</evidence>
<protein>
    <submittedName>
        <fullName evidence="1">Uncharacterized protein</fullName>
    </submittedName>
</protein>
<comment type="caution">
    <text evidence="1">The sequence shown here is derived from an EMBL/GenBank/DDBJ whole genome shotgun (WGS) entry which is preliminary data.</text>
</comment>
<accession>A0A409YFP2</accession>
<proteinExistence type="predicted"/>
<name>A0A409YFP2_9AGAR</name>